<gene>
    <name evidence="2" type="ORF">SAMN04489726_5386</name>
</gene>
<dbReference type="EMBL" id="LT629701">
    <property type="protein sequence ID" value="SDN18465.1"/>
    <property type="molecule type" value="Genomic_DNA"/>
</dbReference>
<dbReference type="RefSeq" id="WP_030427174.1">
    <property type="nucleotide sequence ID" value="NZ_JOEF01000002.1"/>
</dbReference>
<evidence type="ECO:0000256" key="1">
    <source>
        <dbReference type="SAM" id="SignalP"/>
    </source>
</evidence>
<protein>
    <submittedName>
        <fullName evidence="2">Uncharacterized protein</fullName>
    </submittedName>
</protein>
<name>A0A1G9ZBF4_ALLAB</name>
<organism evidence="2 3">
    <name type="scientific">Allokutzneria albata</name>
    <name type="common">Kibdelosporangium albatum</name>
    <dbReference type="NCBI Taxonomy" id="211114"/>
    <lineage>
        <taxon>Bacteria</taxon>
        <taxon>Bacillati</taxon>
        <taxon>Actinomycetota</taxon>
        <taxon>Actinomycetes</taxon>
        <taxon>Pseudonocardiales</taxon>
        <taxon>Pseudonocardiaceae</taxon>
        <taxon>Allokutzneria</taxon>
    </lineage>
</organism>
<keyword evidence="1" id="KW-0732">Signal</keyword>
<accession>A0A1G9ZBF4</accession>
<sequence>MELRSRLAATALAIITATSLTPAATATALQSCLDGSSQNSWFESNGVTIGVWVVLDQNCSARGMSARLDPWQDQYGHFAFWGANGPLGNSPEDAASGYVTFAPQTIFHGSPWCARFWKRTGADAWRPLIEHCQ</sequence>
<evidence type="ECO:0000313" key="2">
    <source>
        <dbReference type="EMBL" id="SDN18465.1"/>
    </source>
</evidence>
<feature type="signal peptide" evidence="1">
    <location>
        <begin position="1"/>
        <end position="23"/>
    </location>
</feature>
<feature type="chain" id="PRO_5038600500" evidence="1">
    <location>
        <begin position="24"/>
        <end position="133"/>
    </location>
</feature>
<dbReference type="AlphaFoldDB" id="A0A1G9ZBF4"/>
<proteinExistence type="predicted"/>
<dbReference type="STRING" id="211114.SAMN04489726_5386"/>
<reference evidence="2 3" key="1">
    <citation type="submission" date="2016-10" db="EMBL/GenBank/DDBJ databases">
        <authorList>
            <person name="de Groot N.N."/>
        </authorList>
    </citation>
    <scope>NUCLEOTIDE SEQUENCE [LARGE SCALE GENOMIC DNA]</scope>
    <source>
        <strain evidence="2 3">DSM 44149</strain>
    </source>
</reference>
<keyword evidence="3" id="KW-1185">Reference proteome</keyword>
<dbReference type="Proteomes" id="UP000183376">
    <property type="component" value="Chromosome I"/>
</dbReference>
<dbReference type="OrthoDB" id="5196550at2"/>
<evidence type="ECO:0000313" key="3">
    <source>
        <dbReference type="Proteomes" id="UP000183376"/>
    </source>
</evidence>
<dbReference type="PROSITE" id="PS51257">
    <property type="entry name" value="PROKAR_LIPOPROTEIN"/>
    <property type="match status" value="1"/>
</dbReference>